<organism evidence="1 2">
    <name type="scientific">Marmota marmota marmota</name>
    <name type="common">Alpine marmot</name>
    <dbReference type="NCBI Taxonomy" id="9994"/>
    <lineage>
        <taxon>Eukaryota</taxon>
        <taxon>Metazoa</taxon>
        <taxon>Chordata</taxon>
        <taxon>Craniata</taxon>
        <taxon>Vertebrata</taxon>
        <taxon>Euteleostomi</taxon>
        <taxon>Mammalia</taxon>
        <taxon>Eutheria</taxon>
        <taxon>Euarchontoglires</taxon>
        <taxon>Glires</taxon>
        <taxon>Rodentia</taxon>
        <taxon>Sciuromorpha</taxon>
        <taxon>Sciuridae</taxon>
        <taxon>Xerinae</taxon>
        <taxon>Marmotini</taxon>
        <taxon>Marmota</taxon>
    </lineage>
</organism>
<keyword evidence="2" id="KW-1185">Reference proteome</keyword>
<accession>A0A8C5YI73</accession>
<proteinExistence type="predicted"/>
<dbReference type="SUPFAM" id="SSF52047">
    <property type="entry name" value="RNI-like"/>
    <property type="match status" value="1"/>
</dbReference>
<dbReference type="Gene3D" id="3.80.10.10">
    <property type="entry name" value="Ribonuclease Inhibitor"/>
    <property type="match status" value="1"/>
</dbReference>
<reference evidence="1" key="1">
    <citation type="submission" date="2025-08" db="UniProtKB">
        <authorList>
            <consortium name="Ensembl"/>
        </authorList>
    </citation>
    <scope>IDENTIFICATION</scope>
</reference>
<dbReference type="Proteomes" id="UP000694407">
    <property type="component" value="Unplaced"/>
</dbReference>
<sequence>MDLCSVVSNKNLRSLDISRSFLSELVWGALLTALSCDSCRLENCQLTEACCKEVSVTLVVSQRLTHLCLARNDLRDNGALCVVAVHILPSPC</sequence>
<evidence type="ECO:0000313" key="1">
    <source>
        <dbReference type="Ensembl" id="ENSMMMP00000000254.1"/>
    </source>
</evidence>
<dbReference type="AlphaFoldDB" id="A0A8C5YI73"/>
<dbReference type="InterPro" id="IPR032675">
    <property type="entry name" value="LRR_dom_sf"/>
</dbReference>
<dbReference type="Ensembl" id="ENSMMMT00000000279.1">
    <property type="protein sequence ID" value="ENSMMMP00000000254.1"/>
    <property type="gene ID" value="ENSMMMG00000000254.1"/>
</dbReference>
<name>A0A8C5YI73_MARMA</name>
<reference evidence="1" key="2">
    <citation type="submission" date="2025-09" db="UniProtKB">
        <authorList>
            <consortium name="Ensembl"/>
        </authorList>
    </citation>
    <scope>IDENTIFICATION</scope>
</reference>
<evidence type="ECO:0000313" key="2">
    <source>
        <dbReference type="Proteomes" id="UP000694407"/>
    </source>
</evidence>
<protein>
    <submittedName>
        <fullName evidence="1">Uncharacterized protein</fullName>
    </submittedName>
</protein>
<dbReference type="GeneTree" id="ENSGT00960000191010"/>